<comment type="caution">
    <text evidence="4">The sequence shown here is derived from an EMBL/GenBank/DDBJ whole genome shotgun (WGS) entry which is preliminary data.</text>
</comment>
<sequence length="235" mass="25587">MADCDLANTSVRTRSSAAEHTPTDGPVNELHDRVAKVAERLSISSCSVEWQSQNLFFPAYILAAELAKPPNTRGEILVSRRSKGSPTPEKALSLDAENQVQGRPVVAEKLRSPSGSDDRVVGKDVFHWEDLCYDIEIKGGNRRLLDHVDGWVKPGVSTILMGVPGAGKTTLLDVLATRVTTGDVTGSTMVNGNPTDPSFQHKVGYVQQQDLHLSIMTVHEALRFSVILRQSAEMT</sequence>
<evidence type="ECO:0000256" key="1">
    <source>
        <dbReference type="ARBA" id="ARBA00022448"/>
    </source>
</evidence>
<dbReference type="OrthoDB" id="4526235at2759"/>
<dbReference type="EMBL" id="MLQL01000022">
    <property type="protein sequence ID" value="OQE18035.1"/>
    <property type="molecule type" value="Genomic_DNA"/>
</dbReference>
<dbReference type="AlphaFoldDB" id="A0A1V6SVJ7"/>
<accession>A0A1V6SVJ7</accession>
<dbReference type="InterPro" id="IPR027417">
    <property type="entry name" value="P-loop_NTPase"/>
</dbReference>
<evidence type="ECO:0000313" key="4">
    <source>
        <dbReference type="EMBL" id="OQE18035.1"/>
    </source>
</evidence>
<feature type="compositionally biased region" description="Polar residues" evidence="2">
    <location>
        <begin position="7"/>
        <end position="18"/>
    </location>
</feature>
<dbReference type="SUPFAM" id="SSF52540">
    <property type="entry name" value="P-loop containing nucleoside triphosphate hydrolases"/>
    <property type="match status" value="1"/>
</dbReference>
<feature type="domain" description="ABC transporter" evidence="3">
    <location>
        <begin position="146"/>
        <end position="221"/>
    </location>
</feature>
<dbReference type="PANTHER" id="PTHR19241">
    <property type="entry name" value="ATP-BINDING CASSETTE TRANSPORTER"/>
    <property type="match status" value="1"/>
</dbReference>
<organism evidence="4 5">
    <name type="scientific">Penicillium flavigenum</name>
    <dbReference type="NCBI Taxonomy" id="254877"/>
    <lineage>
        <taxon>Eukaryota</taxon>
        <taxon>Fungi</taxon>
        <taxon>Dikarya</taxon>
        <taxon>Ascomycota</taxon>
        <taxon>Pezizomycotina</taxon>
        <taxon>Eurotiomycetes</taxon>
        <taxon>Eurotiomycetidae</taxon>
        <taxon>Eurotiales</taxon>
        <taxon>Aspergillaceae</taxon>
        <taxon>Penicillium</taxon>
    </lineage>
</organism>
<proteinExistence type="predicted"/>
<dbReference type="Pfam" id="PF00005">
    <property type="entry name" value="ABC_tran"/>
    <property type="match status" value="1"/>
</dbReference>
<feature type="region of interest" description="Disordered" evidence="2">
    <location>
        <begin position="79"/>
        <end position="98"/>
    </location>
</feature>
<dbReference type="GO" id="GO:0016887">
    <property type="term" value="F:ATP hydrolysis activity"/>
    <property type="evidence" value="ECO:0007669"/>
    <property type="project" value="InterPro"/>
</dbReference>
<evidence type="ECO:0000259" key="3">
    <source>
        <dbReference type="Pfam" id="PF00005"/>
    </source>
</evidence>
<gene>
    <name evidence="4" type="ORF">PENFLA_c022G06800</name>
</gene>
<dbReference type="Proteomes" id="UP000191342">
    <property type="component" value="Unassembled WGS sequence"/>
</dbReference>
<reference evidence="5" key="1">
    <citation type="journal article" date="2017" name="Nat. Microbiol.">
        <title>Global analysis of biosynthetic gene clusters reveals vast potential of secondary metabolite production in Penicillium species.</title>
        <authorList>
            <person name="Nielsen J.C."/>
            <person name="Grijseels S."/>
            <person name="Prigent S."/>
            <person name="Ji B."/>
            <person name="Dainat J."/>
            <person name="Nielsen K.F."/>
            <person name="Frisvad J.C."/>
            <person name="Workman M."/>
            <person name="Nielsen J."/>
        </authorList>
    </citation>
    <scope>NUCLEOTIDE SEQUENCE [LARGE SCALE GENOMIC DNA]</scope>
    <source>
        <strain evidence="5">IBT 14082</strain>
    </source>
</reference>
<evidence type="ECO:0000313" key="5">
    <source>
        <dbReference type="Proteomes" id="UP000191342"/>
    </source>
</evidence>
<name>A0A1V6SVJ7_9EURO</name>
<dbReference type="GO" id="GO:0005524">
    <property type="term" value="F:ATP binding"/>
    <property type="evidence" value="ECO:0007669"/>
    <property type="project" value="InterPro"/>
</dbReference>
<dbReference type="STRING" id="254877.A0A1V6SVJ7"/>
<dbReference type="Gene3D" id="3.40.50.300">
    <property type="entry name" value="P-loop containing nucleotide triphosphate hydrolases"/>
    <property type="match status" value="1"/>
</dbReference>
<feature type="region of interest" description="Disordered" evidence="2">
    <location>
        <begin position="1"/>
        <end position="28"/>
    </location>
</feature>
<dbReference type="InterPro" id="IPR003439">
    <property type="entry name" value="ABC_transporter-like_ATP-bd"/>
</dbReference>
<evidence type="ECO:0000256" key="2">
    <source>
        <dbReference type="SAM" id="MobiDB-lite"/>
    </source>
</evidence>
<protein>
    <recommendedName>
        <fullName evidence="3">ABC transporter domain-containing protein</fullName>
    </recommendedName>
</protein>
<keyword evidence="1" id="KW-0813">Transport</keyword>
<keyword evidence="5" id="KW-1185">Reference proteome</keyword>